<dbReference type="AlphaFoldDB" id="A0A817Y754"/>
<feature type="transmembrane region" description="Helical" evidence="5">
    <location>
        <begin position="184"/>
        <end position="203"/>
    </location>
</feature>
<keyword evidence="4 5" id="KW-0472">Membrane</keyword>
<reference evidence="7" key="1">
    <citation type="submission" date="2021-02" db="EMBL/GenBank/DDBJ databases">
        <authorList>
            <person name="Nowell W R."/>
        </authorList>
    </citation>
    <scope>NUCLEOTIDE SEQUENCE</scope>
</reference>
<evidence type="ECO:0000256" key="4">
    <source>
        <dbReference type="ARBA" id="ARBA00023136"/>
    </source>
</evidence>
<dbReference type="Gene3D" id="1.20.1070.10">
    <property type="entry name" value="Rhodopsin 7-helix transmembrane proteins"/>
    <property type="match status" value="1"/>
</dbReference>
<evidence type="ECO:0000256" key="5">
    <source>
        <dbReference type="SAM" id="Phobius"/>
    </source>
</evidence>
<sequence length="215" mass="24728">MDFFFPNVLWTPQSCLLIIYGQTMVNCLVTYSMCVVSLNRLLIIIYGQTSLFRTKRGIALCIGVQWLTAITIPLPTFESNIEHCLLTGLMLGYQIYTLIIIVVLPTFFIIIINAIFFVRTIQLSRIVQPMGADFSTAVKRRRDTYLLKYMFIMFSIFVSGWAPIYIIAVINWAGSAIPHTIQRIVTILPILSLLGDMVNLFFYNQKLRKYLFSKI</sequence>
<evidence type="ECO:0000259" key="6">
    <source>
        <dbReference type="PROSITE" id="PS50262"/>
    </source>
</evidence>
<feature type="domain" description="G-protein coupled receptors family 1 profile" evidence="6">
    <location>
        <begin position="1"/>
        <end position="203"/>
    </location>
</feature>
<dbReference type="EMBL" id="CAJNYV010000739">
    <property type="protein sequence ID" value="CAF3376778.1"/>
    <property type="molecule type" value="Genomic_DNA"/>
</dbReference>
<feature type="transmembrane region" description="Helical" evidence="5">
    <location>
        <begin position="20"/>
        <end position="45"/>
    </location>
</feature>
<feature type="transmembrane region" description="Helical" evidence="5">
    <location>
        <begin position="95"/>
        <end position="118"/>
    </location>
</feature>
<dbReference type="GO" id="GO:0004930">
    <property type="term" value="F:G protein-coupled receptor activity"/>
    <property type="evidence" value="ECO:0007669"/>
    <property type="project" value="InterPro"/>
</dbReference>
<accession>A0A817Y754</accession>
<feature type="transmembrane region" description="Helical" evidence="5">
    <location>
        <begin position="149"/>
        <end position="172"/>
    </location>
</feature>
<organism evidence="7 9">
    <name type="scientific">Rotaria socialis</name>
    <dbReference type="NCBI Taxonomy" id="392032"/>
    <lineage>
        <taxon>Eukaryota</taxon>
        <taxon>Metazoa</taxon>
        <taxon>Spiralia</taxon>
        <taxon>Gnathifera</taxon>
        <taxon>Rotifera</taxon>
        <taxon>Eurotatoria</taxon>
        <taxon>Bdelloidea</taxon>
        <taxon>Philodinida</taxon>
        <taxon>Philodinidae</taxon>
        <taxon>Rotaria</taxon>
    </lineage>
</organism>
<dbReference type="Pfam" id="PF00001">
    <property type="entry name" value="7tm_1"/>
    <property type="match status" value="1"/>
</dbReference>
<comment type="subcellular location">
    <subcellularLocation>
        <location evidence="1">Membrane</location>
    </subcellularLocation>
</comment>
<proteinExistence type="predicted"/>
<name>A0A817Y754_9BILA</name>
<evidence type="ECO:0000313" key="9">
    <source>
        <dbReference type="Proteomes" id="UP000663865"/>
    </source>
</evidence>
<evidence type="ECO:0000256" key="3">
    <source>
        <dbReference type="ARBA" id="ARBA00022989"/>
    </source>
</evidence>
<evidence type="ECO:0000313" key="8">
    <source>
        <dbReference type="EMBL" id="CAF3376778.1"/>
    </source>
</evidence>
<dbReference type="InterPro" id="IPR000276">
    <property type="entry name" value="GPCR_Rhodpsn"/>
</dbReference>
<evidence type="ECO:0000256" key="2">
    <source>
        <dbReference type="ARBA" id="ARBA00022692"/>
    </source>
</evidence>
<dbReference type="GO" id="GO:0016020">
    <property type="term" value="C:membrane"/>
    <property type="evidence" value="ECO:0007669"/>
    <property type="project" value="UniProtKB-SubCell"/>
</dbReference>
<comment type="caution">
    <text evidence="7">The sequence shown here is derived from an EMBL/GenBank/DDBJ whole genome shotgun (WGS) entry which is preliminary data.</text>
</comment>
<dbReference type="PROSITE" id="PS50262">
    <property type="entry name" value="G_PROTEIN_RECEP_F1_2"/>
    <property type="match status" value="1"/>
</dbReference>
<dbReference type="SUPFAM" id="SSF81321">
    <property type="entry name" value="Family A G protein-coupled receptor-like"/>
    <property type="match status" value="1"/>
</dbReference>
<dbReference type="EMBL" id="CAJNYV010000739">
    <property type="protein sequence ID" value="CAF3376767.1"/>
    <property type="molecule type" value="Genomic_DNA"/>
</dbReference>
<protein>
    <recommendedName>
        <fullName evidence="6">G-protein coupled receptors family 1 profile domain-containing protein</fullName>
    </recommendedName>
</protein>
<keyword evidence="2 5" id="KW-0812">Transmembrane</keyword>
<feature type="transmembrane region" description="Helical" evidence="5">
    <location>
        <begin position="57"/>
        <end position="75"/>
    </location>
</feature>
<dbReference type="CDD" id="cd00637">
    <property type="entry name" value="7tm_classA_rhodopsin-like"/>
    <property type="match status" value="1"/>
</dbReference>
<gene>
    <name evidence="7" type="ORF">KIK155_LOCUS5906</name>
    <name evidence="8" type="ORF">KIK155_LOCUS5907</name>
</gene>
<evidence type="ECO:0000313" key="7">
    <source>
        <dbReference type="EMBL" id="CAF3376767.1"/>
    </source>
</evidence>
<dbReference type="InterPro" id="IPR017452">
    <property type="entry name" value="GPCR_Rhodpsn_7TM"/>
</dbReference>
<evidence type="ECO:0000256" key="1">
    <source>
        <dbReference type="ARBA" id="ARBA00004370"/>
    </source>
</evidence>
<dbReference type="Proteomes" id="UP000663865">
    <property type="component" value="Unassembled WGS sequence"/>
</dbReference>
<keyword evidence="3 5" id="KW-1133">Transmembrane helix</keyword>